<gene>
    <name evidence="3" type="ORF">SAMN05443244_1165</name>
</gene>
<dbReference type="EMBL" id="FNSD01000001">
    <property type="protein sequence ID" value="SEB57079.1"/>
    <property type="molecule type" value="Genomic_DNA"/>
</dbReference>
<reference evidence="3 4" key="1">
    <citation type="submission" date="2016-10" db="EMBL/GenBank/DDBJ databases">
        <authorList>
            <person name="de Groot N.N."/>
        </authorList>
    </citation>
    <scope>NUCLEOTIDE SEQUENCE [LARGE SCALE GENOMIC DNA]</scope>
    <source>
        <strain evidence="3 4">AB35.6</strain>
    </source>
</reference>
<proteinExistence type="predicted"/>
<dbReference type="RefSeq" id="WP_074652755.1">
    <property type="nucleotide sequence ID" value="NZ_FNSD01000001.1"/>
</dbReference>
<dbReference type="OrthoDB" id="111499at2"/>
<keyword evidence="1" id="KW-0472">Membrane</keyword>
<keyword evidence="1" id="KW-0812">Transmembrane</keyword>
<keyword evidence="1" id="KW-1133">Transmembrane helix</keyword>
<evidence type="ECO:0000259" key="2">
    <source>
        <dbReference type="Pfam" id="PF14258"/>
    </source>
</evidence>
<evidence type="ECO:0000313" key="3">
    <source>
        <dbReference type="EMBL" id="SEB57079.1"/>
    </source>
</evidence>
<feature type="domain" description="DUF4350" evidence="2">
    <location>
        <begin position="41"/>
        <end position="217"/>
    </location>
</feature>
<protein>
    <recommendedName>
        <fullName evidence="2">DUF4350 domain-containing protein</fullName>
    </recommendedName>
</protein>
<dbReference type="AlphaFoldDB" id="A0A1H4KEW2"/>
<feature type="transmembrane region" description="Helical" evidence="1">
    <location>
        <begin position="9"/>
        <end position="28"/>
    </location>
</feature>
<dbReference type="InterPro" id="IPR025646">
    <property type="entry name" value="DUF4350"/>
</dbReference>
<evidence type="ECO:0000313" key="4">
    <source>
        <dbReference type="Proteomes" id="UP000182409"/>
    </source>
</evidence>
<dbReference type="Pfam" id="PF14258">
    <property type="entry name" value="DUF4350"/>
    <property type="match status" value="1"/>
</dbReference>
<organism evidence="3 4">
    <name type="scientific">Terriglobus roseus</name>
    <dbReference type="NCBI Taxonomy" id="392734"/>
    <lineage>
        <taxon>Bacteria</taxon>
        <taxon>Pseudomonadati</taxon>
        <taxon>Acidobacteriota</taxon>
        <taxon>Terriglobia</taxon>
        <taxon>Terriglobales</taxon>
        <taxon>Acidobacteriaceae</taxon>
        <taxon>Terriglobus</taxon>
    </lineage>
</organism>
<accession>A0A1H4KEW2</accession>
<name>A0A1H4KEW2_9BACT</name>
<sequence length="411" mass="44054">MSGSADRRIVLWLLAAVVVIVALTAFVAPVTHDDDPMPTTYNSGTHGAKGAFVLMGELGYEVSRSDVAATTALDAADAPHTTYILAEPYAPAEGEQKQQYGAVERFLQRGGRVLATGFRGAYFLPGGRTGKATQFVGELCTSVPEGADALAQVGAVSTYDMSPWNAPEPAVRVDQRCGSDAVVVHRPYPHGGEMVWWSSSEAMTNRGIAQDSSLHLLLLSVGPAKGAGARRVIFDEFYHGQNAAAADYLKGLPLRSLAVQAGLVVVLLLLSYSRRSGPIREPLHVPRTSPVEFAQNMGALYQRAGVTEPATEAARRRLSRFLVSVCGLTPATANSDALAVATIVGDRFGIDPHPLQRVLERADTARYDKLRPRDALTLVQAIDREIARLRKALPANADNLSGNRMIKVETT</sequence>
<dbReference type="Proteomes" id="UP000182409">
    <property type="component" value="Unassembled WGS sequence"/>
</dbReference>
<evidence type="ECO:0000256" key="1">
    <source>
        <dbReference type="SAM" id="Phobius"/>
    </source>
</evidence>